<name>A0A8W8LVB4_MAGGI</name>
<sequence>MQPRQKSHSLEEGGRTSNAKRKFSGKARLPGVKRKCKAVDPDKALETAQNHGRAGPSTTTDLEDVVSSVAEGMIPELNKTIETIISKRLDTSKGCHVSFNQSATCNNQHSVPKSDSDDVVCFDAISPSCSSNVKLGRVSGGLGWRDYNRQFRLKKA</sequence>
<dbReference type="AlphaFoldDB" id="A0A8W8LVB4"/>
<organism evidence="2 3">
    <name type="scientific">Magallana gigas</name>
    <name type="common">Pacific oyster</name>
    <name type="synonym">Crassostrea gigas</name>
    <dbReference type="NCBI Taxonomy" id="29159"/>
    <lineage>
        <taxon>Eukaryota</taxon>
        <taxon>Metazoa</taxon>
        <taxon>Spiralia</taxon>
        <taxon>Lophotrochozoa</taxon>
        <taxon>Mollusca</taxon>
        <taxon>Bivalvia</taxon>
        <taxon>Autobranchia</taxon>
        <taxon>Pteriomorphia</taxon>
        <taxon>Ostreida</taxon>
        <taxon>Ostreoidea</taxon>
        <taxon>Ostreidae</taxon>
        <taxon>Magallana</taxon>
    </lineage>
</organism>
<dbReference type="Proteomes" id="UP000005408">
    <property type="component" value="Unassembled WGS sequence"/>
</dbReference>
<protein>
    <submittedName>
        <fullName evidence="2">Uncharacterized protein</fullName>
    </submittedName>
</protein>
<evidence type="ECO:0000313" key="3">
    <source>
        <dbReference type="Proteomes" id="UP000005408"/>
    </source>
</evidence>
<keyword evidence="3" id="KW-1185">Reference proteome</keyword>
<reference evidence="2" key="1">
    <citation type="submission" date="2022-08" db="UniProtKB">
        <authorList>
            <consortium name="EnsemblMetazoa"/>
        </authorList>
    </citation>
    <scope>IDENTIFICATION</scope>
    <source>
        <strain evidence="2">05x7-T-G4-1.051#20</strain>
    </source>
</reference>
<accession>A0A8W8LVB4</accession>
<feature type="compositionally biased region" description="Basic residues" evidence="1">
    <location>
        <begin position="18"/>
        <end position="36"/>
    </location>
</feature>
<dbReference type="EnsemblMetazoa" id="G29913.1">
    <property type="protein sequence ID" value="G29913.1:cds"/>
    <property type="gene ID" value="G29913"/>
</dbReference>
<feature type="region of interest" description="Disordered" evidence="1">
    <location>
        <begin position="1"/>
        <end position="62"/>
    </location>
</feature>
<proteinExistence type="predicted"/>
<evidence type="ECO:0000256" key="1">
    <source>
        <dbReference type="SAM" id="MobiDB-lite"/>
    </source>
</evidence>
<evidence type="ECO:0000313" key="2">
    <source>
        <dbReference type="EnsemblMetazoa" id="G29913.1:cds"/>
    </source>
</evidence>